<evidence type="ECO:0000256" key="2">
    <source>
        <dbReference type="ARBA" id="ARBA00022723"/>
    </source>
</evidence>
<feature type="compositionally biased region" description="Low complexity" evidence="4">
    <location>
        <begin position="315"/>
        <end position="331"/>
    </location>
</feature>
<evidence type="ECO:0000256" key="1">
    <source>
        <dbReference type="ARBA" id="ARBA00009405"/>
    </source>
</evidence>
<evidence type="ECO:0000313" key="7">
    <source>
        <dbReference type="Proteomes" id="UP001499930"/>
    </source>
</evidence>
<accession>A0ABN3YC61</accession>
<comment type="similarity">
    <text evidence="1">Belongs to the HMG-CoA lyase family.</text>
</comment>
<feature type="region of interest" description="Disordered" evidence="4">
    <location>
        <begin position="297"/>
        <end position="331"/>
    </location>
</feature>
<protein>
    <submittedName>
        <fullName evidence="6">Hydroxymethylglutaryl-CoA lyase</fullName>
    </submittedName>
</protein>
<dbReference type="GO" id="GO:0016829">
    <property type="term" value="F:lyase activity"/>
    <property type="evidence" value="ECO:0007669"/>
    <property type="project" value="UniProtKB-KW"/>
</dbReference>
<reference evidence="6 7" key="1">
    <citation type="journal article" date="2019" name="Int. J. Syst. Evol. Microbiol.">
        <title>The Global Catalogue of Microorganisms (GCM) 10K type strain sequencing project: providing services to taxonomists for standard genome sequencing and annotation.</title>
        <authorList>
            <consortium name="The Broad Institute Genomics Platform"/>
            <consortium name="The Broad Institute Genome Sequencing Center for Infectious Disease"/>
            <person name="Wu L."/>
            <person name="Ma J."/>
        </authorList>
    </citation>
    <scope>NUCLEOTIDE SEQUENCE [LARGE SCALE GENOMIC DNA]</scope>
    <source>
        <strain evidence="6 7">JCM 3106</strain>
    </source>
</reference>
<dbReference type="EMBL" id="BAAAWD010000015">
    <property type="protein sequence ID" value="GAA3023368.1"/>
    <property type="molecule type" value="Genomic_DNA"/>
</dbReference>
<evidence type="ECO:0000313" key="6">
    <source>
        <dbReference type="EMBL" id="GAA3023368.1"/>
    </source>
</evidence>
<keyword evidence="7" id="KW-1185">Reference proteome</keyword>
<dbReference type="Proteomes" id="UP001499930">
    <property type="component" value="Unassembled WGS sequence"/>
</dbReference>
<comment type="caution">
    <text evidence="6">The sequence shown here is derived from an EMBL/GenBank/DDBJ whole genome shotgun (WGS) entry which is preliminary data.</text>
</comment>
<gene>
    <name evidence="6" type="ORF">GCM10017559_55850</name>
</gene>
<dbReference type="SUPFAM" id="SSF51569">
    <property type="entry name" value="Aldolase"/>
    <property type="match status" value="1"/>
</dbReference>
<dbReference type="Gene3D" id="3.20.20.70">
    <property type="entry name" value="Aldolase class I"/>
    <property type="match status" value="1"/>
</dbReference>
<dbReference type="PANTHER" id="PTHR42738">
    <property type="entry name" value="HYDROXYMETHYLGLUTARYL-COA LYASE"/>
    <property type="match status" value="1"/>
</dbReference>
<evidence type="ECO:0000259" key="5">
    <source>
        <dbReference type="PROSITE" id="PS50991"/>
    </source>
</evidence>
<evidence type="ECO:0000256" key="4">
    <source>
        <dbReference type="SAM" id="MobiDB-lite"/>
    </source>
</evidence>
<dbReference type="InterPro" id="IPR043594">
    <property type="entry name" value="HMGL"/>
</dbReference>
<evidence type="ECO:0000256" key="3">
    <source>
        <dbReference type="ARBA" id="ARBA00023239"/>
    </source>
</evidence>
<dbReference type="PROSITE" id="PS50991">
    <property type="entry name" value="PYR_CT"/>
    <property type="match status" value="1"/>
</dbReference>
<keyword evidence="2" id="KW-0479">Metal-binding</keyword>
<dbReference type="PANTHER" id="PTHR42738:SF7">
    <property type="entry name" value="HYDROXYMETHYLGLUTARYL-COA LYASE"/>
    <property type="match status" value="1"/>
</dbReference>
<keyword evidence="3 6" id="KW-0456">Lyase</keyword>
<name>A0ABN3YC61_9ACTN</name>
<sequence length="331" mass="34857">MTREPYPVRAAGLPERITIHEVGPRDGLQNESVIVPVEVKAEFIARLAAAGHRVIEATSFVHPKWVPQLADASQLLESMERVPGVRYPVLVPNDRGLDRALEHGVEEIAVFASATETFAARNLNRTLESQFEMFEPVIARALAHGLRVRAYVSMCFGDPWEGPTPIGQVVSVGRRLLDLGCFELSLGDTVGVGTPGHVAALIEAFGGPAGLAVHFHDTYGQALANTLAALREGVTVVDASTGGIGGCPYAESATGNLATEDLVWMLHGLGVETGLDLASLVETSTWLAARLGRPSPSRVVQALGGTPPAGPADRATTPAPGQGTTADNVKE</sequence>
<dbReference type="InterPro" id="IPR000891">
    <property type="entry name" value="PYR_CT"/>
</dbReference>
<dbReference type="RefSeq" id="WP_344900501.1">
    <property type="nucleotide sequence ID" value="NZ_BAAAWD010000015.1"/>
</dbReference>
<proteinExistence type="inferred from homology"/>
<dbReference type="InterPro" id="IPR013785">
    <property type="entry name" value="Aldolase_TIM"/>
</dbReference>
<dbReference type="Pfam" id="PF00682">
    <property type="entry name" value="HMGL-like"/>
    <property type="match status" value="1"/>
</dbReference>
<dbReference type="NCBIfam" id="NF004283">
    <property type="entry name" value="PRK05692.1"/>
    <property type="match status" value="1"/>
</dbReference>
<dbReference type="CDD" id="cd07938">
    <property type="entry name" value="DRE_TIM_HMGL"/>
    <property type="match status" value="1"/>
</dbReference>
<feature type="domain" description="Pyruvate carboxyltransferase" evidence="5">
    <location>
        <begin position="17"/>
        <end position="281"/>
    </location>
</feature>
<organism evidence="6 7">
    <name type="scientific">Streptosporangium longisporum</name>
    <dbReference type="NCBI Taxonomy" id="46187"/>
    <lineage>
        <taxon>Bacteria</taxon>
        <taxon>Bacillati</taxon>
        <taxon>Actinomycetota</taxon>
        <taxon>Actinomycetes</taxon>
        <taxon>Streptosporangiales</taxon>
        <taxon>Streptosporangiaceae</taxon>
        <taxon>Streptosporangium</taxon>
    </lineage>
</organism>